<dbReference type="Proteomes" id="UP001482620">
    <property type="component" value="Unassembled WGS sequence"/>
</dbReference>
<protein>
    <submittedName>
        <fullName evidence="1">Uncharacterized protein</fullName>
    </submittedName>
</protein>
<evidence type="ECO:0000313" key="1">
    <source>
        <dbReference type="EMBL" id="MEQ2220903.1"/>
    </source>
</evidence>
<organism evidence="1 2">
    <name type="scientific">Ilyodon furcidens</name>
    <name type="common">goldbreast splitfin</name>
    <dbReference type="NCBI Taxonomy" id="33524"/>
    <lineage>
        <taxon>Eukaryota</taxon>
        <taxon>Metazoa</taxon>
        <taxon>Chordata</taxon>
        <taxon>Craniata</taxon>
        <taxon>Vertebrata</taxon>
        <taxon>Euteleostomi</taxon>
        <taxon>Actinopterygii</taxon>
        <taxon>Neopterygii</taxon>
        <taxon>Teleostei</taxon>
        <taxon>Neoteleostei</taxon>
        <taxon>Acanthomorphata</taxon>
        <taxon>Ovalentaria</taxon>
        <taxon>Atherinomorphae</taxon>
        <taxon>Cyprinodontiformes</taxon>
        <taxon>Goodeidae</taxon>
        <taxon>Ilyodon</taxon>
    </lineage>
</organism>
<reference evidence="1 2" key="1">
    <citation type="submission" date="2021-06" db="EMBL/GenBank/DDBJ databases">
        <authorList>
            <person name="Palmer J.M."/>
        </authorList>
    </citation>
    <scope>NUCLEOTIDE SEQUENCE [LARGE SCALE GENOMIC DNA]</scope>
    <source>
        <strain evidence="2">if_2019</strain>
        <tissue evidence="1">Muscle</tissue>
    </source>
</reference>
<comment type="caution">
    <text evidence="1">The sequence shown here is derived from an EMBL/GenBank/DDBJ whole genome shotgun (WGS) entry which is preliminary data.</text>
</comment>
<accession>A0ABV0SMK3</accession>
<evidence type="ECO:0000313" key="2">
    <source>
        <dbReference type="Proteomes" id="UP001482620"/>
    </source>
</evidence>
<keyword evidence="2" id="KW-1185">Reference proteome</keyword>
<gene>
    <name evidence="1" type="ORF">ILYODFUR_010374</name>
</gene>
<dbReference type="EMBL" id="JAHRIQ010000753">
    <property type="protein sequence ID" value="MEQ2220903.1"/>
    <property type="molecule type" value="Genomic_DNA"/>
</dbReference>
<sequence>MFPHRDNSLNHKDRKKLHLFPSEKPIQSVSSFSQLIGRAQQQVREEQHWVLFPIYPGENSGHFHTFSAISLKRYLNCSNGVMEIVSLENELTATAFDPIKLIW</sequence>
<proteinExistence type="predicted"/>
<name>A0ABV0SMK3_9TELE</name>